<evidence type="ECO:0000313" key="1">
    <source>
        <dbReference type="EMBL" id="KAL0934169.1"/>
    </source>
</evidence>
<dbReference type="EMBL" id="VUJX02000007">
    <property type="protein sequence ID" value="KAL0934169.1"/>
    <property type="molecule type" value="Genomic_DNA"/>
</dbReference>
<gene>
    <name evidence="1" type="ORF">CTRU02_210968</name>
</gene>
<name>A0ACC3YQF8_COLTU</name>
<proteinExistence type="predicted"/>
<evidence type="ECO:0000313" key="2">
    <source>
        <dbReference type="Proteomes" id="UP000805649"/>
    </source>
</evidence>
<reference evidence="1 2" key="1">
    <citation type="journal article" date="2020" name="Phytopathology">
        <title>Genome Sequence Resources of Colletotrichum truncatum, C. plurivorum, C. musicola, and C. sojae: Four Species Pathogenic to Soybean (Glycine max).</title>
        <authorList>
            <person name="Rogerio F."/>
            <person name="Boufleur T.R."/>
            <person name="Ciampi-Guillardi M."/>
            <person name="Sukno S.A."/>
            <person name="Thon M.R."/>
            <person name="Massola Junior N.S."/>
            <person name="Baroncelli R."/>
        </authorList>
    </citation>
    <scope>NUCLEOTIDE SEQUENCE [LARGE SCALE GENOMIC DNA]</scope>
    <source>
        <strain evidence="1 2">CMES1059</strain>
    </source>
</reference>
<keyword evidence="2" id="KW-1185">Reference proteome</keyword>
<organism evidence="1 2">
    <name type="scientific">Colletotrichum truncatum</name>
    <name type="common">Anthracnose fungus</name>
    <name type="synonym">Colletotrichum capsici</name>
    <dbReference type="NCBI Taxonomy" id="5467"/>
    <lineage>
        <taxon>Eukaryota</taxon>
        <taxon>Fungi</taxon>
        <taxon>Dikarya</taxon>
        <taxon>Ascomycota</taxon>
        <taxon>Pezizomycotina</taxon>
        <taxon>Sordariomycetes</taxon>
        <taxon>Hypocreomycetidae</taxon>
        <taxon>Glomerellales</taxon>
        <taxon>Glomerellaceae</taxon>
        <taxon>Colletotrichum</taxon>
        <taxon>Colletotrichum truncatum species complex</taxon>
    </lineage>
</organism>
<dbReference type="Proteomes" id="UP000805649">
    <property type="component" value="Unassembled WGS sequence"/>
</dbReference>
<comment type="caution">
    <text evidence="1">The sequence shown here is derived from an EMBL/GenBank/DDBJ whole genome shotgun (WGS) entry which is preliminary data.</text>
</comment>
<sequence>MSVPSSAGDHSSSILPSNENMSEDIGHQDPGDASGLNADLLTGQNTFSQLMTPSASPNDYFDSVNGGLDLSRLTINSYENEVPAQHYDPDRDEVESQDGAGSNDDMNEPDENVVDGEAYLGNQNVQYGFEQDEESHAPEDVSMMDDSEDQNSDEESSIDLDHIGCNDECQQNLQRRYEQFNQRIQELQNQVRSLNNACNQKDARIQALQAEIQRKALGQSKTIRRWPTELRRHLENHPQALTYNKIYALCCKEENMSCKTLVVHPNLRLRRPTSAETEAAISHAFLASDSESEADEAEGHQNGERPVDHSPKPDEIFVREQEPNQHRQKSVGYQLSGDSHQPSNHFAFQQLPVNIRVNILKFTLVQEDKLIHCISRLDPFICPESPIEPDARKSGLLHRFHLSGASCNVSCAIKPNEHLRVLLVCKEWCFLGVHVFYGLNTFAFSSLGEFSSFCTGIGQARRERIQHIEMLWVGNQHLTFPRIYKGNSTQPKYTSRRTWACSLLCEMPQLKSLTIHINETGAGYIRRRHEPSQVIDYMASNTAGQPNFRLTRSLRTIQGLDYITQLRGMNFVRLFDFEMHLELGGRHVIRDWTFTRDVQEVTSHPKSVEKAEAAKLENLKPVLRQFEAHAGHLEAIKRYYETSRAFDTAHFSRPGTLSQYEETQSPIAEENVDDDIQMNAVQDLDFERGAAAKDEDKETAKLPLNIQKEADGSKTHDQFDSDFSAEGGEANPRVETPDDQSITTGTDLGTLGPDKLPEDEVSLAGSIASNPIDIEQYTPKFQEGWNHIKREDSVTSSNELFVRQNTYDTCFQSNQRNEMGRRDNLSPTPLYDLESFMGFDQESSALHKSPVQSLQHAQRGQCDLREGMGKRRCQDDQTPQSLESNVGSERNSDQMPLSTDHSYTGYSQTSSSRALPTDSTRFISSDPLTFFLRSGDNPDNDPNPFKKQRKQ</sequence>
<accession>A0ACC3YQF8</accession>
<protein>
    <submittedName>
        <fullName evidence="1">Uncharacterized protein</fullName>
    </submittedName>
</protein>